<proteinExistence type="predicted"/>
<evidence type="ECO:0000313" key="2">
    <source>
        <dbReference type="EMBL" id="VVA10611.1"/>
    </source>
</evidence>
<reference evidence="3" key="1">
    <citation type="journal article" date="2020" name="Plant J.">
        <title>Transposons played a major role in the diversification between the closely related almond and peach genomes: results from the almond genome sequence.</title>
        <authorList>
            <person name="Alioto T."/>
            <person name="Alexiou K.G."/>
            <person name="Bardil A."/>
            <person name="Barteri F."/>
            <person name="Castanera R."/>
            <person name="Cruz F."/>
            <person name="Dhingra A."/>
            <person name="Duval H."/>
            <person name="Fernandez I Marti A."/>
            <person name="Frias L."/>
            <person name="Galan B."/>
            <person name="Garcia J.L."/>
            <person name="Howad W."/>
            <person name="Gomez-Garrido J."/>
            <person name="Gut M."/>
            <person name="Julca I."/>
            <person name="Morata J."/>
            <person name="Puigdomenech P."/>
            <person name="Ribeca P."/>
            <person name="Rubio Cabetas M.J."/>
            <person name="Vlasova A."/>
            <person name="Wirthensohn M."/>
            <person name="Garcia-Mas J."/>
            <person name="Gabaldon T."/>
            <person name="Casacuberta J.M."/>
            <person name="Arus P."/>
        </authorList>
    </citation>
    <scope>NUCLEOTIDE SEQUENCE [LARGE SCALE GENOMIC DNA]</scope>
    <source>
        <strain evidence="3">cv. Texas</strain>
    </source>
</reference>
<protein>
    <submittedName>
        <fullName evidence="2">PREDICTED: LOW</fullName>
    </submittedName>
</protein>
<feature type="region of interest" description="Disordered" evidence="1">
    <location>
        <begin position="85"/>
        <end position="105"/>
    </location>
</feature>
<evidence type="ECO:0000313" key="3">
    <source>
        <dbReference type="Proteomes" id="UP000327085"/>
    </source>
</evidence>
<gene>
    <name evidence="2" type="ORF">ALMOND_2B029965</name>
</gene>
<dbReference type="Gramene" id="VVA10611">
    <property type="protein sequence ID" value="VVA10611"/>
    <property type="gene ID" value="Prudul26B029965"/>
</dbReference>
<dbReference type="PANTHER" id="PTHR35461">
    <property type="entry name" value="BNAANNG14610D PROTEIN"/>
    <property type="match status" value="1"/>
</dbReference>
<evidence type="ECO:0000256" key="1">
    <source>
        <dbReference type="SAM" id="MobiDB-lite"/>
    </source>
</evidence>
<dbReference type="Proteomes" id="UP000327085">
    <property type="component" value="Chromosome 7"/>
</dbReference>
<dbReference type="OMA" id="SDQWESE"/>
<sequence length="240" mass="27908">MLLRNPISNTKRFFQKTLGNLKNFFSAGSYQKLPKSPPVYNNPFQYANAVDLNNLHTTSYKDLDKLYTDFTDQWDSEIEKMRRSNKKKVISTPTKLQDHHQEVQSPTSFTKLNAYHASPPPAKINTNYEKYDHKNRMVIKNRDEKTKTVPKESRELREGCLVAQKIKEMEMLDMSNVDHVLDIEEVLHYYSRLTCPAYLEIVDKFFMDVYAEFFGPAAPAAATPARSIKSRLRPRSLMMS</sequence>
<dbReference type="PANTHER" id="PTHR35461:SF3">
    <property type="entry name" value="OVATE DOMAIN-CONTAINING PROTEIN"/>
    <property type="match status" value="1"/>
</dbReference>
<dbReference type="InParanoid" id="A0A5E4E7A4"/>
<dbReference type="FunCoup" id="A0A5E4E7A4">
    <property type="interactions" value="1"/>
</dbReference>
<organism evidence="2 3">
    <name type="scientific">Prunus dulcis</name>
    <name type="common">Almond</name>
    <name type="synonym">Amygdalus dulcis</name>
    <dbReference type="NCBI Taxonomy" id="3755"/>
    <lineage>
        <taxon>Eukaryota</taxon>
        <taxon>Viridiplantae</taxon>
        <taxon>Streptophyta</taxon>
        <taxon>Embryophyta</taxon>
        <taxon>Tracheophyta</taxon>
        <taxon>Spermatophyta</taxon>
        <taxon>Magnoliopsida</taxon>
        <taxon>eudicotyledons</taxon>
        <taxon>Gunneridae</taxon>
        <taxon>Pentapetalae</taxon>
        <taxon>rosids</taxon>
        <taxon>fabids</taxon>
        <taxon>Rosales</taxon>
        <taxon>Rosaceae</taxon>
        <taxon>Amygdaloideae</taxon>
        <taxon>Amygdaleae</taxon>
        <taxon>Prunus</taxon>
    </lineage>
</organism>
<name>A0A5E4E7A4_PRUDU</name>
<dbReference type="AlphaFoldDB" id="A0A5E4E7A4"/>
<accession>A0A5E4E7A4</accession>
<dbReference type="EMBL" id="CABIKO010000002">
    <property type="protein sequence ID" value="VVA10611.1"/>
    <property type="molecule type" value="Genomic_DNA"/>
</dbReference>